<evidence type="ECO:0000313" key="3">
    <source>
        <dbReference type="Proteomes" id="UP000004358"/>
    </source>
</evidence>
<proteinExistence type="predicted"/>
<dbReference type="RefSeq" id="WP_002653991.1">
    <property type="nucleotide sequence ID" value="NZ_CH672377.1"/>
</dbReference>
<dbReference type="STRING" id="314230.DSM3645_01976"/>
<dbReference type="AlphaFoldDB" id="A4A0N0"/>
<dbReference type="OrthoDB" id="290157at2"/>
<keyword evidence="1" id="KW-0472">Membrane</keyword>
<accession>A4A0N0</accession>
<organism evidence="2 3">
    <name type="scientific">Blastopirellula marina DSM 3645</name>
    <dbReference type="NCBI Taxonomy" id="314230"/>
    <lineage>
        <taxon>Bacteria</taxon>
        <taxon>Pseudomonadati</taxon>
        <taxon>Planctomycetota</taxon>
        <taxon>Planctomycetia</taxon>
        <taxon>Pirellulales</taxon>
        <taxon>Pirellulaceae</taxon>
        <taxon>Blastopirellula</taxon>
    </lineage>
</organism>
<name>A4A0N0_9BACT</name>
<dbReference type="Proteomes" id="UP000004358">
    <property type="component" value="Unassembled WGS sequence"/>
</dbReference>
<feature type="transmembrane region" description="Helical" evidence="1">
    <location>
        <begin position="35"/>
        <end position="54"/>
    </location>
</feature>
<dbReference type="eggNOG" id="ENOG5033MQI">
    <property type="taxonomic scope" value="Bacteria"/>
</dbReference>
<reference evidence="2 3" key="1">
    <citation type="submission" date="2006-02" db="EMBL/GenBank/DDBJ databases">
        <authorList>
            <person name="Amann R."/>
            <person name="Ferriera S."/>
            <person name="Johnson J."/>
            <person name="Kravitz S."/>
            <person name="Halpern A."/>
            <person name="Remington K."/>
            <person name="Beeson K."/>
            <person name="Tran B."/>
            <person name="Rogers Y.-H."/>
            <person name="Friedman R."/>
            <person name="Venter J.C."/>
        </authorList>
    </citation>
    <scope>NUCLEOTIDE SEQUENCE [LARGE SCALE GENOMIC DNA]</scope>
    <source>
        <strain evidence="2 3">DSM 3645</strain>
    </source>
</reference>
<evidence type="ECO:0000256" key="1">
    <source>
        <dbReference type="SAM" id="Phobius"/>
    </source>
</evidence>
<dbReference type="HOGENOM" id="CLU_164549_0_0_0"/>
<protein>
    <submittedName>
        <fullName evidence="2">Uncharacterized protein</fullName>
    </submittedName>
</protein>
<comment type="caution">
    <text evidence="2">The sequence shown here is derived from an EMBL/GenBank/DDBJ whole genome shotgun (WGS) entry which is preliminary data.</text>
</comment>
<gene>
    <name evidence="2" type="ORF">DSM3645_01976</name>
</gene>
<keyword evidence="1" id="KW-1133">Transmembrane helix</keyword>
<keyword evidence="1" id="KW-0812">Transmembrane</keyword>
<sequence length="122" mass="13035">MSEVAELERKILSNDAHLGHGAALPAQKDDLNTPVIAVVGFVSAILTFAIVMGLQATYHQYANTLHAEEVVNVKSDATGNILSAQKASLNGYGWVNKDAGQVSLPIDRAMQLVVNEYSTKAK</sequence>
<evidence type="ECO:0000313" key="2">
    <source>
        <dbReference type="EMBL" id="EAQ77696.1"/>
    </source>
</evidence>
<dbReference type="EMBL" id="AANZ01000029">
    <property type="protein sequence ID" value="EAQ77696.1"/>
    <property type="molecule type" value="Genomic_DNA"/>
</dbReference>